<feature type="compositionally biased region" description="Basic and acidic residues" evidence="1">
    <location>
        <begin position="22"/>
        <end position="34"/>
    </location>
</feature>
<dbReference type="EMBL" id="JAJSOW010000106">
    <property type="protein sequence ID" value="KAI9160749.1"/>
    <property type="molecule type" value="Genomic_DNA"/>
</dbReference>
<comment type="caution">
    <text evidence="2">The sequence shown here is derived from an EMBL/GenBank/DDBJ whole genome shotgun (WGS) entry which is preliminary data.</text>
</comment>
<protein>
    <submittedName>
        <fullName evidence="2">Uncharacterized protein</fullName>
    </submittedName>
</protein>
<keyword evidence="3" id="KW-1185">Reference proteome</keyword>
<gene>
    <name evidence="2" type="ORF">LWI28_011182</name>
</gene>
<sequence>MTRVSKNTTPPKSRRWQMLQPEGRREITEPDQNPKPKPLIRKVSKMLRDNKNMEKYYEPRAVSIGLLHHGRDKFSLVERHKLKLAKLFITENGVDEFGLHSKIKAKIVRLKQCYAKRM</sequence>
<reference evidence="2" key="2">
    <citation type="submission" date="2023-02" db="EMBL/GenBank/DDBJ databases">
        <authorList>
            <person name="Swenson N.G."/>
            <person name="Wegrzyn J.L."/>
            <person name="Mcevoy S.L."/>
        </authorList>
    </citation>
    <scope>NUCLEOTIDE SEQUENCE</scope>
    <source>
        <strain evidence="2">91603</strain>
        <tissue evidence="2">Leaf</tissue>
    </source>
</reference>
<dbReference type="InterPro" id="IPR004158">
    <property type="entry name" value="DUF247_pln"/>
</dbReference>
<organism evidence="2 3">
    <name type="scientific">Acer negundo</name>
    <name type="common">Box elder</name>
    <dbReference type="NCBI Taxonomy" id="4023"/>
    <lineage>
        <taxon>Eukaryota</taxon>
        <taxon>Viridiplantae</taxon>
        <taxon>Streptophyta</taxon>
        <taxon>Embryophyta</taxon>
        <taxon>Tracheophyta</taxon>
        <taxon>Spermatophyta</taxon>
        <taxon>Magnoliopsida</taxon>
        <taxon>eudicotyledons</taxon>
        <taxon>Gunneridae</taxon>
        <taxon>Pentapetalae</taxon>
        <taxon>rosids</taxon>
        <taxon>malvids</taxon>
        <taxon>Sapindales</taxon>
        <taxon>Sapindaceae</taxon>
        <taxon>Hippocastanoideae</taxon>
        <taxon>Acereae</taxon>
        <taxon>Acer</taxon>
    </lineage>
</organism>
<accession>A0AAD5NIE6</accession>
<feature type="region of interest" description="Disordered" evidence="1">
    <location>
        <begin position="1"/>
        <end position="41"/>
    </location>
</feature>
<evidence type="ECO:0000313" key="3">
    <source>
        <dbReference type="Proteomes" id="UP001064489"/>
    </source>
</evidence>
<name>A0AAD5NIE6_ACENE</name>
<dbReference type="Pfam" id="PF03140">
    <property type="entry name" value="DUF247"/>
    <property type="match status" value="1"/>
</dbReference>
<evidence type="ECO:0000256" key="1">
    <source>
        <dbReference type="SAM" id="MobiDB-lite"/>
    </source>
</evidence>
<dbReference type="Proteomes" id="UP001064489">
    <property type="component" value="Chromosome 2"/>
</dbReference>
<proteinExistence type="predicted"/>
<dbReference type="AlphaFoldDB" id="A0AAD5NIE6"/>
<feature type="compositionally biased region" description="Polar residues" evidence="1">
    <location>
        <begin position="1"/>
        <end position="11"/>
    </location>
</feature>
<reference evidence="2" key="1">
    <citation type="journal article" date="2022" name="Plant J.">
        <title>Strategies of tolerance reflected in two North American maple genomes.</title>
        <authorList>
            <person name="McEvoy S.L."/>
            <person name="Sezen U.U."/>
            <person name="Trouern-Trend A."/>
            <person name="McMahon S.M."/>
            <person name="Schaberg P.G."/>
            <person name="Yang J."/>
            <person name="Wegrzyn J.L."/>
            <person name="Swenson N.G."/>
        </authorList>
    </citation>
    <scope>NUCLEOTIDE SEQUENCE</scope>
    <source>
        <strain evidence="2">91603</strain>
    </source>
</reference>
<evidence type="ECO:0000313" key="2">
    <source>
        <dbReference type="EMBL" id="KAI9160749.1"/>
    </source>
</evidence>